<proteinExistence type="predicted"/>
<feature type="region of interest" description="Disordered" evidence="1">
    <location>
        <begin position="1"/>
        <end position="54"/>
    </location>
</feature>
<evidence type="ECO:0000256" key="1">
    <source>
        <dbReference type="SAM" id="MobiDB-lite"/>
    </source>
</evidence>
<comment type="caution">
    <text evidence="2">The sequence shown here is derived from an EMBL/GenBank/DDBJ whole genome shotgun (WGS) entry which is preliminary data.</text>
</comment>
<feature type="region of interest" description="Disordered" evidence="1">
    <location>
        <begin position="101"/>
        <end position="129"/>
    </location>
</feature>
<sequence>MDSGGPTVGVRSDSVVEGERGPESGGGTGGGPHGDDGNHDVGVHSSDDDDGGEARHQDIIDRVIVGLCAADMKGGMSGARGTSQMGDAVMEEAGLCTDCQGSDASAGRSPVMEGGPHIDQEARSSPSEDAAGDMSLALIVRSPSAFYADEGRIGGRLDERLGECNPPTLDPEQLECTGMEDPYAYTSRRRNPRQPLDGFRRLLGGFLRTLDGQNRLAVVSEGKRPRTGRRQLVLGGGSAGDMHPPRPPPLFASPQYGRTNGRAGTAVASSSRGASRGGWSSRRRVT</sequence>
<evidence type="ECO:0000313" key="3">
    <source>
        <dbReference type="Proteomes" id="UP000265515"/>
    </source>
</evidence>
<name>A0A388LKF1_CHABU</name>
<reference evidence="2 3" key="1">
    <citation type="journal article" date="2018" name="Cell">
        <title>The Chara Genome: Secondary Complexity and Implications for Plant Terrestrialization.</title>
        <authorList>
            <person name="Nishiyama T."/>
            <person name="Sakayama H."/>
            <person name="Vries J.D."/>
            <person name="Buschmann H."/>
            <person name="Saint-Marcoux D."/>
            <person name="Ullrich K.K."/>
            <person name="Haas F.B."/>
            <person name="Vanderstraeten L."/>
            <person name="Becker D."/>
            <person name="Lang D."/>
            <person name="Vosolsobe S."/>
            <person name="Rombauts S."/>
            <person name="Wilhelmsson P.K.I."/>
            <person name="Janitza P."/>
            <person name="Kern R."/>
            <person name="Heyl A."/>
            <person name="Rumpler F."/>
            <person name="Villalobos L.I.A.C."/>
            <person name="Clay J.M."/>
            <person name="Skokan R."/>
            <person name="Toyoda A."/>
            <person name="Suzuki Y."/>
            <person name="Kagoshima H."/>
            <person name="Schijlen E."/>
            <person name="Tajeshwar N."/>
            <person name="Catarino B."/>
            <person name="Hetherington A.J."/>
            <person name="Saltykova A."/>
            <person name="Bonnot C."/>
            <person name="Breuninger H."/>
            <person name="Symeonidi A."/>
            <person name="Radhakrishnan G.V."/>
            <person name="Van Nieuwerburgh F."/>
            <person name="Deforce D."/>
            <person name="Chang C."/>
            <person name="Karol K.G."/>
            <person name="Hedrich R."/>
            <person name="Ulvskov P."/>
            <person name="Glockner G."/>
            <person name="Delwiche C.F."/>
            <person name="Petrasek J."/>
            <person name="Van de Peer Y."/>
            <person name="Friml J."/>
            <person name="Beilby M."/>
            <person name="Dolan L."/>
            <person name="Kohara Y."/>
            <person name="Sugano S."/>
            <person name="Fujiyama A."/>
            <person name="Delaux P.-M."/>
            <person name="Quint M."/>
            <person name="TheiBen G."/>
            <person name="Hagemann M."/>
            <person name="Harholt J."/>
            <person name="Dunand C."/>
            <person name="Zachgo S."/>
            <person name="Langdale J."/>
            <person name="Maumus F."/>
            <person name="Straeten D.V.D."/>
            <person name="Gould S.B."/>
            <person name="Rensing S.A."/>
        </authorList>
    </citation>
    <scope>NUCLEOTIDE SEQUENCE [LARGE SCALE GENOMIC DNA]</scope>
    <source>
        <strain evidence="2 3">S276</strain>
    </source>
</reference>
<gene>
    <name evidence="2" type="ORF">CBR_g36232</name>
</gene>
<dbReference type="AlphaFoldDB" id="A0A388LKF1"/>
<dbReference type="Proteomes" id="UP000265515">
    <property type="component" value="Unassembled WGS sequence"/>
</dbReference>
<protein>
    <submittedName>
        <fullName evidence="2">Uncharacterized protein</fullName>
    </submittedName>
</protein>
<evidence type="ECO:0000313" key="2">
    <source>
        <dbReference type="EMBL" id="GBG82702.1"/>
    </source>
</evidence>
<feature type="region of interest" description="Disordered" evidence="1">
    <location>
        <begin position="222"/>
        <end position="286"/>
    </location>
</feature>
<dbReference type="EMBL" id="BFEA01000415">
    <property type="protein sequence ID" value="GBG82702.1"/>
    <property type="molecule type" value="Genomic_DNA"/>
</dbReference>
<accession>A0A388LKF1</accession>
<dbReference type="Gramene" id="GBG82702">
    <property type="protein sequence ID" value="GBG82702"/>
    <property type="gene ID" value="CBR_g36232"/>
</dbReference>
<keyword evidence="3" id="KW-1185">Reference proteome</keyword>
<feature type="compositionally biased region" description="Basic and acidic residues" evidence="1">
    <location>
        <begin position="33"/>
        <end position="54"/>
    </location>
</feature>
<organism evidence="2 3">
    <name type="scientific">Chara braunii</name>
    <name type="common">Braun's stonewort</name>
    <dbReference type="NCBI Taxonomy" id="69332"/>
    <lineage>
        <taxon>Eukaryota</taxon>
        <taxon>Viridiplantae</taxon>
        <taxon>Streptophyta</taxon>
        <taxon>Charophyceae</taxon>
        <taxon>Charales</taxon>
        <taxon>Characeae</taxon>
        <taxon>Chara</taxon>
    </lineage>
</organism>
<feature type="compositionally biased region" description="Low complexity" evidence="1">
    <location>
        <begin position="261"/>
        <end position="280"/>
    </location>
</feature>
<feature type="compositionally biased region" description="Gly residues" evidence="1">
    <location>
        <begin position="23"/>
        <end position="32"/>
    </location>
</feature>